<evidence type="ECO:0000313" key="2">
    <source>
        <dbReference type="Proteomes" id="UP001054945"/>
    </source>
</evidence>
<accession>A0AAV4TJG7</accession>
<organism evidence="1 2">
    <name type="scientific">Caerostris extrusa</name>
    <name type="common">Bark spider</name>
    <name type="synonym">Caerostris bankana</name>
    <dbReference type="NCBI Taxonomy" id="172846"/>
    <lineage>
        <taxon>Eukaryota</taxon>
        <taxon>Metazoa</taxon>
        <taxon>Ecdysozoa</taxon>
        <taxon>Arthropoda</taxon>
        <taxon>Chelicerata</taxon>
        <taxon>Arachnida</taxon>
        <taxon>Araneae</taxon>
        <taxon>Araneomorphae</taxon>
        <taxon>Entelegynae</taxon>
        <taxon>Araneoidea</taxon>
        <taxon>Araneidae</taxon>
        <taxon>Caerostris</taxon>
    </lineage>
</organism>
<dbReference type="AlphaFoldDB" id="A0AAV4TJG7"/>
<dbReference type="EMBL" id="BPLR01011211">
    <property type="protein sequence ID" value="GIY44915.1"/>
    <property type="molecule type" value="Genomic_DNA"/>
</dbReference>
<name>A0AAV4TJG7_CAEEX</name>
<proteinExistence type="predicted"/>
<comment type="caution">
    <text evidence="1">The sequence shown here is derived from an EMBL/GenBank/DDBJ whole genome shotgun (WGS) entry which is preliminary data.</text>
</comment>
<keyword evidence="2" id="KW-1185">Reference proteome</keyword>
<evidence type="ECO:0000313" key="1">
    <source>
        <dbReference type="EMBL" id="GIY44915.1"/>
    </source>
</evidence>
<protein>
    <submittedName>
        <fullName evidence="1">Uncharacterized protein</fullName>
    </submittedName>
</protein>
<dbReference type="Proteomes" id="UP001054945">
    <property type="component" value="Unassembled WGS sequence"/>
</dbReference>
<sequence>MASGCTLAPETQAAVSCGAEDVCQMITRCNVWAWGAGALPRWKRGDSLPQPLSVGSDLGHHGLLHRMNIFQYHAFEAALAPICADVNCHNPYSK</sequence>
<gene>
    <name evidence="1" type="ORF">CEXT_427071</name>
</gene>
<reference evidence="1 2" key="1">
    <citation type="submission" date="2021-06" db="EMBL/GenBank/DDBJ databases">
        <title>Caerostris extrusa draft genome.</title>
        <authorList>
            <person name="Kono N."/>
            <person name="Arakawa K."/>
        </authorList>
    </citation>
    <scope>NUCLEOTIDE SEQUENCE [LARGE SCALE GENOMIC DNA]</scope>
</reference>
<feature type="non-terminal residue" evidence="1">
    <location>
        <position position="94"/>
    </location>
</feature>